<evidence type="ECO:0000313" key="3">
    <source>
        <dbReference type="Proteomes" id="UP000321393"/>
    </source>
</evidence>
<evidence type="ECO:0000313" key="1">
    <source>
        <dbReference type="EMBL" id="KAA0040568.1"/>
    </source>
</evidence>
<dbReference type="AlphaFoldDB" id="A0A5D3C0Z8"/>
<evidence type="ECO:0000313" key="4">
    <source>
        <dbReference type="Proteomes" id="UP000321947"/>
    </source>
</evidence>
<dbReference type="EMBL" id="SSTD01013776">
    <property type="protein sequence ID" value="TYK05611.1"/>
    <property type="molecule type" value="Genomic_DNA"/>
</dbReference>
<comment type="caution">
    <text evidence="2">The sequence shown here is derived from an EMBL/GenBank/DDBJ whole genome shotgun (WGS) entry which is preliminary data.</text>
</comment>
<name>A0A5D3C0Z8_CUCMM</name>
<protein>
    <submittedName>
        <fullName evidence="2">Uncharacterized protein</fullName>
    </submittedName>
</protein>
<dbReference type="Proteomes" id="UP000321947">
    <property type="component" value="Unassembled WGS sequence"/>
</dbReference>
<proteinExistence type="predicted"/>
<gene>
    <name evidence="2" type="ORF">E5676_scaffold98G00670</name>
    <name evidence="1" type="ORF">E6C27_scaffold262G001380</name>
</gene>
<organism evidence="2 4">
    <name type="scientific">Cucumis melo var. makuwa</name>
    <name type="common">Oriental melon</name>
    <dbReference type="NCBI Taxonomy" id="1194695"/>
    <lineage>
        <taxon>Eukaryota</taxon>
        <taxon>Viridiplantae</taxon>
        <taxon>Streptophyta</taxon>
        <taxon>Embryophyta</taxon>
        <taxon>Tracheophyta</taxon>
        <taxon>Spermatophyta</taxon>
        <taxon>Magnoliopsida</taxon>
        <taxon>eudicotyledons</taxon>
        <taxon>Gunneridae</taxon>
        <taxon>Pentapetalae</taxon>
        <taxon>rosids</taxon>
        <taxon>fabids</taxon>
        <taxon>Cucurbitales</taxon>
        <taxon>Cucurbitaceae</taxon>
        <taxon>Benincaseae</taxon>
        <taxon>Cucumis</taxon>
    </lineage>
</organism>
<dbReference type="Proteomes" id="UP000321393">
    <property type="component" value="Unassembled WGS sequence"/>
</dbReference>
<dbReference type="EMBL" id="SSTE01017321">
    <property type="protein sequence ID" value="KAA0040568.1"/>
    <property type="molecule type" value="Genomic_DNA"/>
</dbReference>
<dbReference type="OrthoDB" id="1436991at2759"/>
<evidence type="ECO:0000313" key="2">
    <source>
        <dbReference type="EMBL" id="TYK05611.1"/>
    </source>
</evidence>
<reference evidence="3 4" key="1">
    <citation type="submission" date="2019-08" db="EMBL/GenBank/DDBJ databases">
        <title>Draft genome sequences of two oriental melons (Cucumis melo L. var makuwa).</title>
        <authorList>
            <person name="Kwon S.-Y."/>
        </authorList>
    </citation>
    <scope>NUCLEOTIDE SEQUENCE [LARGE SCALE GENOMIC DNA]</scope>
    <source>
        <strain evidence="4">cv. Chang Bougi</strain>
        <strain evidence="3">cv. SW 3</strain>
        <tissue evidence="2">Leaf</tissue>
    </source>
</reference>
<accession>A0A5D3C0Z8</accession>
<sequence length="127" mass="14322">MLAGLSEQVKSVATRNKVVEHQEIHTLAKGSLQTPKEGDANRIVKLIAWPRAAWTRMPTGRLQLLPHQLTTEANVWLFFIKKKIIAMCHDSTTPIEYGAASILHSGEATIQFGLYNEWGFPWLDEEP</sequence>